<name>A0ABV3Z1L1_9PROT</name>
<keyword evidence="1 4" id="KW-0489">Methyltransferase</keyword>
<dbReference type="PANTHER" id="PTHR43861">
    <property type="entry name" value="TRANS-ACONITATE 2-METHYLTRANSFERASE-RELATED"/>
    <property type="match status" value="1"/>
</dbReference>
<accession>A0ABV3Z1L1</accession>
<comment type="caution">
    <text evidence="4">The sequence shown here is derived from an EMBL/GenBank/DDBJ whole genome shotgun (WGS) entry which is preliminary data.</text>
</comment>
<gene>
    <name evidence="4" type="ORF">ABFZ84_03855</name>
</gene>
<dbReference type="PANTHER" id="PTHR43861:SF1">
    <property type="entry name" value="TRANS-ACONITATE 2-METHYLTRANSFERASE"/>
    <property type="match status" value="1"/>
</dbReference>
<evidence type="ECO:0000256" key="2">
    <source>
        <dbReference type="ARBA" id="ARBA00022679"/>
    </source>
</evidence>
<sequence length="260" mass="29493">MNKQSFLALARKIGLLPALDAVRFVRSKWQSAASNQKFLERRPEFVQPPLWWMHDMYRHTSFELYWKTGQATAAAIQEKIDGYVDAKEPRVADWGCGLGRVLRHMPNRYQRYGFDYNAAAINWCANNITGAQFARNDLSPPLPAQNDSFDALYALSVFTHLSAEGHENWITEIERVLKPGGVFLGAFHMQLPGEQLLPHEQAQFDQGALVVRGGVKEGSRTFVAYHPEAYLRDNLLRGFEIVEPPFALFGQSLVIARKPC</sequence>
<dbReference type="InterPro" id="IPR041698">
    <property type="entry name" value="Methyltransf_25"/>
</dbReference>
<dbReference type="EC" id="2.1.1.-" evidence="4"/>
<dbReference type="Pfam" id="PF13649">
    <property type="entry name" value="Methyltransf_25"/>
    <property type="match status" value="1"/>
</dbReference>
<dbReference type="RefSeq" id="WP_369312599.1">
    <property type="nucleotide sequence ID" value="NZ_JBEHZE010000001.1"/>
</dbReference>
<protein>
    <submittedName>
        <fullName evidence="4">Class I SAM-dependent methyltransferase</fullName>
        <ecNumber evidence="4">2.1.1.-</ecNumber>
    </submittedName>
</protein>
<evidence type="ECO:0000256" key="1">
    <source>
        <dbReference type="ARBA" id="ARBA00022603"/>
    </source>
</evidence>
<organism evidence="4 5">
    <name type="scientific">Hyphococcus lacteus</name>
    <dbReference type="NCBI Taxonomy" id="3143536"/>
    <lineage>
        <taxon>Bacteria</taxon>
        <taxon>Pseudomonadati</taxon>
        <taxon>Pseudomonadota</taxon>
        <taxon>Alphaproteobacteria</taxon>
        <taxon>Parvularculales</taxon>
        <taxon>Parvularculaceae</taxon>
        <taxon>Hyphococcus</taxon>
    </lineage>
</organism>
<dbReference type="GO" id="GO:0032259">
    <property type="term" value="P:methylation"/>
    <property type="evidence" value="ECO:0007669"/>
    <property type="project" value="UniProtKB-KW"/>
</dbReference>
<proteinExistence type="predicted"/>
<dbReference type="Proteomes" id="UP001560685">
    <property type="component" value="Unassembled WGS sequence"/>
</dbReference>
<dbReference type="InterPro" id="IPR029063">
    <property type="entry name" value="SAM-dependent_MTases_sf"/>
</dbReference>
<keyword evidence="2 4" id="KW-0808">Transferase</keyword>
<dbReference type="SUPFAM" id="SSF53335">
    <property type="entry name" value="S-adenosyl-L-methionine-dependent methyltransferases"/>
    <property type="match status" value="1"/>
</dbReference>
<evidence type="ECO:0000259" key="3">
    <source>
        <dbReference type="Pfam" id="PF13649"/>
    </source>
</evidence>
<reference evidence="4 5" key="1">
    <citation type="submission" date="2024-05" db="EMBL/GenBank/DDBJ databases">
        <title>Three bacterial strains, DH-69, EH-24, and ECK-19 isolated from coastal sediments.</title>
        <authorList>
            <person name="Ye Y.-Q."/>
            <person name="Du Z.-J."/>
        </authorList>
    </citation>
    <scope>NUCLEOTIDE SEQUENCE [LARGE SCALE GENOMIC DNA]</scope>
    <source>
        <strain evidence="4 5">ECK-19</strain>
    </source>
</reference>
<dbReference type="GO" id="GO:0008168">
    <property type="term" value="F:methyltransferase activity"/>
    <property type="evidence" value="ECO:0007669"/>
    <property type="project" value="UniProtKB-KW"/>
</dbReference>
<evidence type="ECO:0000313" key="4">
    <source>
        <dbReference type="EMBL" id="MEX6632674.1"/>
    </source>
</evidence>
<evidence type="ECO:0000313" key="5">
    <source>
        <dbReference type="Proteomes" id="UP001560685"/>
    </source>
</evidence>
<keyword evidence="5" id="KW-1185">Reference proteome</keyword>
<dbReference type="Gene3D" id="3.40.50.150">
    <property type="entry name" value="Vaccinia Virus protein VP39"/>
    <property type="match status" value="1"/>
</dbReference>
<dbReference type="CDD" id="cd02440">
    <property type="entry name" value="AdoMet_MTases"/>
    <property type="match status" value="1"/>
</dbReference>
<feature type="domain" description="Methyltransferase" evidence="3">
    <location>
        <begin position="91"/>
        <end position="181"/>
    </location>
</feature>
<dbReference type="EMBL" id="JBEHZE010000001">
    <property type="protein sequence ID" value="MEX6632674.1"/>
    <property type="molecule type" value="Genomic_DNA"/>
</dbReference>